<evidence type="ECO:0000313" key="4">
    <source>
        <dbReference type="Proteomes" id="UP000219331"/>
    </source>
</evidence>
<organism evidence="3 4">
    <name type="scientific">Stappia indica</name>
    <dbReference type="NCBI Taxonomy" id="538381"/>
    <lineage>
        <taxon>Bacteria</taxon>
        <taxon>Pseudomonadati</taxon>
        <taxon>Pseudomonadota</taxon>
        <taxon>Alphaproteobacteria</taxon>
        <taxon>Hyphomicrobiales</taxon>
        <taxon>Stappiaceae</taxon>
        <taxon>Stappia</taxon>
    </lineage>
</organism>
<keyword evidence="4" id="KW-1185">Reference proteome</keyword>
<dbReference type="RefSeq" id="WP_176522121.1">
    <property type="nucleotide sequence ID" value="NZ_OBML01000009.1"/>
</dbReference>
<keyword evidence="3" id="KW-0378">Hydrolase</keyword>
<name>A0A285TD97_9HYPH</name>
<dbReference type="PANTHER" id="PTHR11487:SF0">
    <property type="entry name" value="S-ACYL FATTY ACID SYNTHASE THIOESTERASE, MEDIUM CHAIN"/>
    <property type="match status" value="1"/>
</dbReference>
<dbReference type="Gene3D" id="3.40.50.1820">
    <property type="entry name" value="alpha/beta hydrolase"/>
    <property type="match status" value="1"/>
</dbReference>
<dbReference type="InterPro" id="IPR012223">
    <property type="entry name" value="TEII"/>
</dbReference>
<dbReference type="GO" id="GO:0008610">
    <property type="term" value="P:lipid biosynthetic process"/>
    <property type="evidence" value="ECO:0007669"/>
    <property type="project" value="TreeGrafter"/>
</dbReference>
<reference evidence="3 4" key="1">
    <citation type="submission" date="2017-08" db="EMBL/GenBank/DDBJ databases">
        <authorList>
            <person name="de Groot N.N."/>
        </authorList>
    </citation>
    <scope>NUCLEOTIDE SEQUENCE [LARGE SCALE GENOMIC DNA]</scope>
    <source>
        <strain evidence="3 4">USBA 352</strain>
    </source>
</reference>
<sequence>MSAQAEIFASDRSRAAVDLYVFHHAGGSRHSFAAWQSKFPAEVALHRVQLPGRTAETCNVLPKWAGALVPGLVRNFLASRAGSRRPFVFYGHSLGALIAFELTRFLRLIGEAMPAGLVVASRRAPHCELSHGELFSLPDDELVAALHRLGGVPAHMRGKEDWLRQVLPVIRADLQLSDIYRYAGQPPLDCPMLAVKGSDDPIMSLRELIEWSAHTTGSFTCGELPGAHFFDAEGTRRLETILVGTLARWADFEPAGMSARPTSFPEERTCSTRTGI</sequence>
<proteinExistence type="inferred from homology"/>
<accession>A0A285TD97</accession>
<dbReference type="InterPro" id="IPR029058">
    <property type="entry name" value="AB_hydrolase_fold"/>
</dbReference>
<evidence type="ECO:0000259" key="2">
    <source>
        <dbReference type="Pfam" id="PF00975"/>
    </source>
</evidence>
<gene>
    <name evidence="3" type="ORF">SAMN05421512_109125</name>
</gene>
<dbReference type="EMBL" id="OBML01000009">
    <property type="protein sequence ID" value="SOC17898.1"/>
    <property type="molecule type" value="Genomic_DNA"/>
</dbReference>
<comment type="similarity">
    <text evidence="1">Belongs to the thioesterase family.</text>
</comment>
<feature type="domain" description="Thioesterase" evidence="2">
    <location>
        <begin position="19"/>
        <end position="233"/>
    </location>
</feature>
<dbReference type="Proteomes" id="UP000219331">
    <property type="component" value="Unassembled WGS sequence"/>
</dbReference>
<dbReference type="SUPFAM" id="SSF53474">
    <property type="entry name" value="alpha/beta-Hydrolases"/>
    <property type="match status" value="1"/>
</dbReference>
<dbReference type="Pfam" id="PF00975">
    <property type="entry name" value="Thioesterase"/>
    <property type="match status" value="1"/>
</dbReference>
<dbReference type="GO" id="GO:0016787">
    <property type="term" value="F:hydrolase activity"/>
    <property type="evidence" value="ECO:0007669"/>
    <property type="project" value="UniProtKB-KW"/>
</dbReference>
<dbReference type="PANTHER" id="PTHR11487">
    <property type="entry name" value="THIOESTERASE"/>
    <property type="match status" value="1"/>
</dbReference>
<dbReference type="AlphaFoldDB" id="A0A285TD97"/>
<dbReference type="STRING" id="538381.GCA_001696535_02405"/>
<evidence type="ECO:0000313" key="3">
    <source>
        <dbReference type="EMBL" id="SOC17898.1"/>
    </source>
</evidence>
<evidence type="ECO:0000256" key="1">
    <source>
        <dbReference type="ARBA" id="ARBA00007169"/>
    </source>
</evidence>
<dbReference type="InterPro" id="IPR001031">
    <property type="entry name" value="Thioesterase"/>
</dbReference>
<protein>
    <submittedName>
        <fullName evidence="3">Medium-chain acyl-[acyl-carrier-protein] hydrolase</fullName>
    </submittedName>
</protein>